<dbReference type="EMBL" id="QHKI01000015">
    <property type="protein sequence ID" value="RSM84688.1"/>
    <property type="molecule type" value="Genomic_DNA"/>
</dbReference>
<proteinExistence type="predicted"/>
<dbReference type="AlphaFoldDB" id="A0A428Z9M8"/>
<name>A0A428Z9M8_KIBAR</name>
<sequence length="69" mass="8022">MVRKAHAMEVYLPSRVKPGLIRTDSTDAPDARLAWHFARLMREKPMVDSWEIYLRDQWGVDMTHAPLSA</sequence>
<protein>
    <submittedName>
        <fullName evidence="1">Uncharacterized protein</fullName>
    </submittedName>
</protein>
<gene>
    <name evidence="1" type="ORF">DMH04_19560</name>
</gene>
<evidence type="ECO:0000313" key="2">
    <source>
        <dbReference type="Proteomes" id="UP000287547"/>
    </source>
</evidence>
<dbReference type="Proteomes" id="UP000287547">
    <property type="component" value="Unassembled WGS sequence"/>
</dbReference>
<organism evidence="1 2">
    <name type="scientific">Kibdelosporangium aridum</name>
    <dbReference type="NCBI Taxonomy" id="2030"/>
    <lineage>
        <taxon>Bacteria</taxon>
        <taxon>Bacillati</taxon>
        <taxon>Actinomycetota</taxon>
        <taxon>Actinomycetes</taxon>
        <taxon>Pseudonocardiales</taxon>
        <taxon>Pseudonocardiaceae</taxon>
        <taxon>Kibdelosporangium</taxon>
    </lineage>
</organism>
<reference evidence="1 2" key="1">
    <citation type="submission" date="2018-05" db="EMBL/GenBank/DDBJ databases">
        <title>Evolution of GPA BGCs.</title>
        <authorList>
            <person name="Waglechner N."/>
            <person name="Wright G.D."/>
        </authorList>
    </citation>
    <scope>NUCLEOTIDE SEQUENCE [LARGE SCALE GENOMIC DNA]</scope>
    <source>
        <strain evidence="1 2">A82846</strain>
    </source>
</reference>
<accession>A0A428Z9M8</accession>
<comment type="caution">
    <text evidence="1">The sequence shown here is derived from an EMBL/GenBank/DDBJ whole genome shotgun (WGS) entry which is preliminary data.</text>
</comment>
<evidence type="ECO:0000313" key="1">
    <source>
        <dbReference type="EMBL" id="RSM84688.1"/>
    </source>
</evidence>